<reference evidence="1" key="1">
    <citation type="submission" date="2021-03" db="EMBL/GenBank/DDBJ databases">
        <authorList>
            <consortium name="DOE Joint Genome Institute"/>
            <person name="Ahrendt S."/>
            <person name="Looney B.P."/>
            <person name="Miyauchi S."/>
            <person name="Morin E."/>
            <person name="Drula E."/>
            <person name="Courty P.E."/>
            <person name="Chicoki N."/>
            <person name="Fauchery L."/>
            <person name="Kohler A."/>
            <person name="Kuo A."/>
            <person name="Labutti K."/>
            <person name="Pangilinan J."/>
            <person name="Lipzen A."/>
            <person name="Riley R."/>
            <person name="Andreopoulos W."/>
            <person name="He G."/>
            <person name="Johnson J."/>
            <person name="Barry K.W."/>
            <person name="Grigoriev I.V."/>
            <person name="Nagy L."/>
            <person name="Hibbett D."/>
            <person name="Henrissat B."/>
            <person name="Matheny P.B."/>
            <person name="Labbe J."/>
            <person name="Martin F."/>
        </authorList>
    </citation>
    <scope>NUCLEOTIDE SEQUENCE</scope>
    <source>
        <strain evidence="1">HHB10654</strain>
    </source>
</reference>
<gene>
    <name evidence="1" type="ORF">BV25DRAFT_1879441</name>
</gene>
<accession>A0ACB8TBK1</accession>
<dbReference type="Proteomes" id="UP000814140">
    <property type="component" value="Unassembled WGS sequence"/>
</dbReference>
<proteinExistence type="predicted"/>
<keyword evidence="2" id="KW-1185">Reference proteome</keyword>
<evidence type="ECO:0000313" key="1">
    <source>
        <dbReference type="EMBL" id="KAI0066294.1"/>
    </source>
</evidence>
<protein>
    <submittedName>
        <fullName evidence="1">Uncharacterized protein</fullName>
    </submittedName>
</protein>
<sequence length="342" mass="39007">MGTASRKRTRASEANKIKEEPAQDVQPLRHHPRLWYDDGNVVLSCGSVAFKVHRSVLSRESTVLDDILAAGSERLEEGCPVYVLLDDSDQVAQMLECFYGFNLSYSDVKQLPFALVRALYRMGTKYDIQRLREDAVTRLRICYPETFEKWMRSPDPDDDNRPIAWSDGQDYAVLQLASESTTDDLYSILPVAFYECCSKSSAEEVAKLAERANAEGVEIWERHWEISRRLLVGMGRLEKSRREDTFCFLDGRNSPACVDPGRCKTALKDAAHSTRESPTILYDNRLSLDHMGELINKKMQKTICSECLSFVKKRHGEGRERAFDRLTEIFDLPISFENGPDA</sequence>
<dbReference type="EMBL" id="MU277193">
    <property type="protein sequence ID" value="KAI0066294.1"/>
    <property type="molecule type" value="Genomic_DNA"/>
</dbReference>
<comment type="caution">
    <text evidence="1">The sequence shown here is derived from an EMBL/GenBank/DDBJ whole genome shotgun (WGS) entry which is preliminary data.</text>
</comment>
<organism evidence="1 2">
    <name type="scientific">Artomyces pyxidatus</name>
    <dbReference type="NCBI Taxonomy" id="48021"/>
    <lineage>
        <taxon>Eukaryota</taxon>
        <taxon>Fungi</taxon>
        <taxon>Dikarya</taxon>
        <taxon>Basidiomycota</taxon>
        <taxon>Agaricomycotina</taxon>
        <taxon>Agaricomycetes</taxon>
        <taxon>Russulales</taxon>
        <taxon>Auriscalpiaceae</taxon>
        <taxon>Artomyces</taxon>
    </lineage>
</organism>
<name>A0ACB8TBK1_9AGAM</name>
<evidence type="ECO:0000313" key="2">
    <source>
        <dbReference type="Proteomes" id="UP000814140"/>
    </source>
</evidence>
<reference evidence="1" key="2">
    <citation type="journal article" date="2022" name="New Phytol.">
        <title>Evolutionary transition to the ectomycorrhizal habit in the genomes of a hyperdiverse lineage of mushroom-forming fungi.</title>
        <authorList>
            <person name="Looney B."/>
            <person name="Miyauchi S."/>
            <person name="Morin E."/>
            <person name="Drula E."/>
            <person name="Courty P.E."/>
            <person name="Kohler A."/>
            <person name="Kuo A."/>
            <person name="LaButti K."/>
            <person name="Pangilinan J."/>
            <person name="Lipzen A."/>
            <person name="Riley R."/>
            <person name="Andreopoulos W."/>
            <person name="He G."/>
            <person name="Johnson J."/>
            <person name="Nolan M."/>
            <person name="Tritt A."/>
            <person name="Barry K.W."/>
            <person name="Grigoriev I.V."/>
            <person name="Nagy L.G."/>
            <person name="Hibbett D."/>
            <person name="Henrissat B."/>
            <person name="Matheny P.B."/>
            <person name="Labbe J."/>
            <person name="Martin F.M."/>
        </authorList>
    </citation>
    <scope>NUCLEOTIDE SEQUENCE</scope>
    <source>
        <strain evidence="1">HHB10654</strain>
    </source>
</reference>